<dbReference type="Pfam" id="PF00148">
    <property type="entry name" value="Oxidored_nitro"/>
    <property type="match status" value="1"/>
</dbReference>
<keyword evidence="4" id="KW-1185">Reference proteome</keyword>
<geneLocation type="plasmid" evidence="3">
    <name>unnamed1</name>
</geneLocation>
<sequence length="519" mass="56858">MRTTSPNPLLPKRPKSAAIRWRTGPAAGKVGLSHAAALKPDLREATNSPSDAPVYKKDARGRKPKAVGLVPRPPKTFSADLIPELPVGAHPYAGKLTHCLGSFFHESNSGWGSNLDTIALAHGPVGCGAFTQASRLSAPGLVQGVESFTELHACTDLRTPNLEDGGDARLARALDELESLFPLARGTVILNEDPIALVDANPKGVAKEKSRDLGKPVLSRSCESIRSDRAWAVETASGLKAAVRKERPLRSTRYDVALPFSREATGLVWVLSKLLREIGLNPFHELTASSTSDMARIGQCKLVIGFAPKLDVPSDYFPGGAAQLLRQWFNLPLVWTCFAGPSATDASLRAIAASFDWKVRARAEQVIAANRAKVEAIVARYRPRLQGKLVAHFYPMTDEQLEPYRLLGFRIGNASGWTGKTGKWRKPSLVCDPDKPRERAIESYIAEAKPDLVLAYGRDEYEWRKRGQRTLPRTLFCNSPHNAYWAYDGFAKFAETLNRELNAPWLKLIKSPWATGGGQ</sequence>
<dbReference type="GO" id="GO:0051536">
    <property type="term" value="F:iron-sulfur cluster binding"/>
    <property type="evidence" value="ECO:0007669"/>
    <property type="project" value="InterPro"/>
</dbReference>
<feature type="domain" description="Nitrogenase/oxidoreductase component 1" evidence="2">
    <location>
        <begin position="116"/>
        <end position="500"/>
    </location>
</feature>
<dbReference type="PANTHER" id="PTHR43457">
    <property type="entry name" value="NITROGENASE MOLYBDENUM-IRON PROTEIN ALPHA CHAIN"/>
    <property type="match status" value="1"/>
</dbReference>
<dbReference type="AlphaFoldDB" id="A0A6B8MGQ7"/>
<dbReference type="InterPro" id="IPR010143">
    <property type="entry name" value="Nase_comp1_asu"/>
</dbReference>
<name>A0A6B8MGQ7_9HYPH</name>
<dbReference type="SUPFAM" id="SSF53807">
    <property type="entry name" value="Helical backbone' metal receptor"/>
    <property type="match status" value="1"/>
</dbReference>
<evidence type="ECO:0000256" key="1">
    <source>
        <dbReference type="SAM" id="MobiDB-lite"/>
    </source>
</evidence>
<evidence type="ECO:0000259" key="2">
    <source>
        <dbReference type="Pfam" id="PF00148"/>
    </source>
</evidence>
<gene>
    <name evidence="3" type="ORF">F7D14_19830</name>
</gene>
<dbReference type="GO" id="GO:0016163">
    <property type="term" value="F:nitrogenase activity"/>
    <property type="evidence" value="ECO:0007669"/>
    <property type="project" value="InterPro"/>
</dbReference>
<dbReference type="KEGG" id="mpar:F7D14_19830"/>
<dbReference type="Gene3D" id="3.40.50.1980">
    <property type="entry name" value="Nitrogenase molybdenum iron protein domain"/>
    <property type="match status" value="3"/>
</dbReference>
<dbReference type="Proteomes" id="UP000422569">
    <property type="component" value="Plasmid unnamed1"/>
</dbReference>
<protein>
    <submittedName>
        <fullName evidence="3">Nitrogenase</fullName>
    </submittedName>
</protein>
<dbReference type="EMBL" id="CP044332">
    <property type="protein sequence ID" value="QGM99860.1"/>
    <property type="molecule type" value="Genomic_DNA"/>
</dbReference>
<organism evidence="3 4">
    <name type="scientific">Methylocystis parvus</name>
    <dbReference type="NCBI Taxonomy" id="134"/>
    <lineage>
        <taxon>Bacteria</taxon>
        <taxon>Pseudomonadati</taxon>
        <taxon>Pseudomonadota</taxon>
        <taxon>Alphaproteobacteria</taxon>
        <taxon>Hyphomicrobiales</taxon>
        <taxon>Methylocystaceae</taxon>
        <taxon>Methylocystis</taxon>
    </lineage>
</organism>
<proteinExistence type="predicted"/>
<reference evidence="3 4" key="1">
    <citation type="submission" date="2019-09" db="EMBL/GenBank/DDBJ databases">
        <title>Isolation and complete genome sequencing of Methylocystis species.</title>
        <authorList>
            <person name="Rumah B.L."/>
            <person name="Stead C.E."/>
            <person name="Stevens B.C."/>
            <person name="Minton N.P."/>
            <person name="Grosse-Honebrink A."/>
            <person name="Zhang Y."/>
        </authorList>
    </citation>
    <scope>NUCLEOTIDE SEQUENCE [LARGE SCALE GENOMIC DNA]</scope>
    <source>
        <strain evidence="3 4">BRCS2</strain>
        <plasmid evidence="3 4">unnamed1</plasmid>
    </source>
</reference>
<evidence type="ECO:0000313" key="4">
    <source>
        <dbReference type="Proteomes" id="UP000422569"/>
    </source>
</evidence>
<evidence type="ECO:0000313" key="3">
    <source>
        <dbReference type="EMBL" id="QGM99860.1"/>
    </source>
</evidence>
<dbReference type="InterPro" id="IPR000510">
    <property type="entry name" value="Nase/OxRdtase_comp1"/>
</dbReference>
<dbReference type="PANTHER" id="PTHR43457:SF1">
    <property type="entry name" value="NITROGENASE MOLYBDENUM-IRON PROTEIN ALPHA CHAIN"/>
    <property type="match status" value="1"/>
</dbReference>
<keyword evidence="3" id="KW-0614">Plasmid</keyword>
<accession>A0A6B8MGQ7</accession>
<feature type="region of interest" description="Disordered" evidence="1">
    <location>
        <begin position="40"/>
        <end position="71"/>
    </location>
</feature>